<dbReference type="OrthoDB" id="7763451at2759"/>
<name>A0A9Q0R0A8_9MAGN</name>
<evidence type="ECO:0000313" key="1">
    <source>
        <dbReference type="EMBL" id="KAJ4978225.1"/>
    </source>
</evidence>
<sequence>MEAEVELKATTESATLHLLHLLYQPDQGLSSIRYVSKPPFPRASAVAPLIIRPPTTMTRRFRSELLEVDYKLSEKGRVLTLQTKSAISAVKQRAEHMLSTIMSNDYFSAGALWLSGTVKGAC</sequence>
<proteinExistence type="predicted"/>
<gene>
    <name evidence="1" type="ORF">NE237_009005</name>
</gene>
<dbReference type="Proteomes" id="UP001141806">
    <property type="component" value="Unassembled WGS sequence"/>
</dbReference>
<reference evidence="1" key="1">
    <citation type="journal article" date="2023" name="Plant J.">
        <title>The genome of the king protea, Protea cynaroides.</title>
        <authorList>
            <person name="Chang J."/>
            <person name="Duong T.A."/>
            <person name="Schoeman C."/>
            <person name="Ma X."/>
            <person name="Roodt D."/>
            <person name="Barker N."/>
            <person name="Li Z."/>
            <person name="Van de Peer Y."/>
            <person name="Mizrachi E."/>
        </authorList>
    </citation>
    <scope>NUCLEOTIDE SEQUENCE</scope>
    <source>
        <tissue evidence="1">Young leaves</tissue>
    </source>
</reference>
<protein>
    <submittedName>
        <fullName evidence="1">Uncharacterized protein</fullName>
    </submittedName>
</protein>
<dbReference type="AlphaFoldDB" id="A0A9Q0R0A8"/>
<evidence type="ECO:0000313" key="2">
    <source>
        <dbReference type="Proteomes" id="UP001141806"/>
    </source>
</evidence>
<organism evidence="1 2">
    <name type="scientific">Protea cynaroides</name>
    <dbReference type="NCBI Taxonomy" id="273540"/>
    <lineage>
        <taxon>Eukaryota</taxon>
        <taxon>Viridiplantae</taxon>
        <taxon>Streptophyta</taxon>
        <taxon>Embryophyta</taxon>
        <taxon>Tracheophyta</taxon>
        <taxon>Spermatophyta</taxon>
        <taxon>Magnoliopsida</taxon>
        <taxon>Proteales</taxon>
        <taxon>Proteaceae</taxon>
        <taxon>Protea</taxon>
    </lineage>
</organism>
<dbReference type="EMBL" id="JAMYWD010000002">
    <property type="protein sequence ID" value="KAJ4978225.1"/>
    <property type="molecule type" value="Genomic_DNA"/>
</dbReference>
<comment type="caution">
    <text evidence="1">The sequence shown here is derived from an EMBL/GenBank/DDBJ whole genome shotgun (WGS) entry which is preliminary data.</text>
</comment>
<accession>A0A9Q0R0A8</accession>
<keyword evidence="2" id="KW-1185">Reference proteome</keyword>